<protein>
    <submittedName>
        <fullName evidence="1">Uncharacterized protein</fullName>
    </submittedName>
</protein>
<dbReference type="EMBL" id="FJUX01000003">
    <property type="protein sequence ID" value="CZS89577.1"/>
    <property type="molecule type" value="Genomic_DNA"/>
</dbReference>
<keyword evidence="2" id="KW-1185">Reference proteome</keyword>
<evidence type="ECO:0000313" key="1">
    <source>
        <dbReference type="EMBL" id="CZS89577.1"/>
    </source>
</evidence>
<gene>
    <name evidence="1" type="ORF">RAG0_00917</name>
</gene>
<name>A0A1E1JUK2_9HELO</name>
<evidence type="ECO:0000313" key="2">
    <source>
        <dbReference type="Proteomes" id="UP000178912"/>
    </source>
</evidence>
<proteinExistence type="predicted"/>
<sequence>MSYVCSHKNIKDGIPHTIPLCRVRNLHEMTLPFQLCSRILPGSPFWTIEEKKQSFTHVQIQGGSLLMYSGSWYQDICFELKIYFDVPVVFGRAQSKLALSIIPIDTKKKSPIEARLESLYEEY</sequence>
<organism evidence="1 2">
    <name type="scientific">Rhynchosporium agropyri</name>
    <dbReference type="NCBI Taxonomy" id="914238"/>
    <lineage>
        <taxon>Eukaryota</taxon>
        <taxon>Fungi</taxon>
        <taxon>Dikarya</taxon>
        <taxon>Ascomycota</taxon>
        <taxon>Pezizomycotina</taxon>
        <taxon>Leotiomycetes</taxon>
        <taxon>Helotiales</taxon>
        <taxon>Ploettnerulaceae</taxon>
        <taxon>Rhynchosporium</taxon>
    </lineage>
</organism>
<dbReference type="AlphaFoldDB" id="A0A1E1JUK2"/>
<reference evidence="2" key="1">
    <citation type="submission" date="2016-03" db="EMBL/GenBank/DDBJ databases">
        <authorList>
            <person name="Guldener U."/>
        </authorList>
    </citation>
    <scope>NUCLEOTIDE SEQUENCE [LARGE SCALE GENOMIC DNA]</scope>
    <source>
        <strain evidence="2">04CH-RAC-A.6.1</strain>
    </source>
</reference>
<dbReference type="Proteomes" id="UP000178912">
    <property type="component" value="Unassembled WGS sequence"/>
</dbReference>
<accession>A0A1E1JUK2</accession>